<evidence type="ECO:0000313" key="3">
    <source>
        <dbReference type="EMBL" id="TVY75653.1"/>
    </source>
</evidence>
<dbReference type="AlphaFoldDB" id="A0A8T9C6C0"/>
<evidence type="ECO:0000313" key="4">
    <source>
        <dbReference type="Proteomes" id="UP000469558"/>
    </source>
</evidence>
<feature type="signal peptide" evidence="1">
    <location>
        <begin position="1"/>
        <end position="17"/>
    </location>
</feature>
<reference evidence="3 4" key="1">
    <citation type="submission" date="2018-05" db="EMBL/GenBank/DDBJ databases">
        <title>Genome sequencing and assembly of the regulated plant pathogen Lachnellula willkommii and related sister species for the development of diagnostic species identification markers.</title>
        <authorList>
            <person name="Giroux E."/>
            <person name="Bilodeau G."/>
        </authorList>
    </citation>
    <scope>NUCLEOTIDE SEQUENCE [LARGE SCALE GENOMIC DNA]</scope>
    <source>
        <strain evidence="3 4">CBS 268.59</strain>
    </source>
</reference>
<proteinExistence type="predicted"/>
<dbReference type="Pfam" id="PF09362">
    <property type="entry name" value="DUF1996"/>
    <property type="match status" value="1"/>
</dbReference>
<organism evidence="3 4">
    <name type="scientific">Lachnellula suecica</name>
    <dbReference type="NCBI Taxonomy" id="602035"/>
    <lineage>
        <taxon>Eukaryota</taxon>
        <taxon>Fungi</taxon>
        <taxon>Dikarya</taxon>
        <taxon>Ascomycota</taxon>
        <taxon>Pezizomycotina</taxon>
        <taxon>Leotiomycetes</taxon>
        <taxon>Helotiales</taxon>
        <taxon>Lachnaceae</taxon>
        <taxon>Lachnellula</taxon>
    </lineage>
</organism>
<dbReference type="EMBL" id="QGMK01000989">
    <property type="protein sequence ID" value="TVY75653.1"/>
    <property type="molecule type" value="Genomic_DNA"/>
</dbReference>
<feature type="chain" id="PRO_5035915548" description="DUF1996 domain-containing protein" evidence="1">
    <location>
        <begin position="18"/>
        <end position="354"/>
    </location>
</feature>
<dbReference type="PANTHER" id="PTHR43662:SF3">
    <property type="entry name" value="DOMAIN PROTEIN, PUTATIVE (AFU_ORTHOLOGUE AFUA_6G11970)-RELATED"/>
    <property type="match status" value="1"/>
</dbReference>
<accession>A0A8T9C6C0</accession>
<evidence type="ECO:0000259" key="2">
    <source>
        <dbReference type="Pfam" id="PF09362"/>
    </source>
</evidence>
<sequence length="354" mass="38389">MQWKTLLPLSLALSARATHKNSTAQDMLRFACSQLVVERLDPIVQPGVNGSAHLHQIVGGNSFNISMPTTDDPMALSTCTSCSYSEDLSNYWTAVLYFRARNGTFKRVSQVANGGLVQRGGITVYYITPYDGVSNVTSFLPGFRMLVGSPFNRNEAAVPYQVCHRCFGSIPVDPANPYGGRPCLGDDDTAGLPAIPCPEGIRTTITFPTCWDGTSLDSADHKSHIVYPTNGTFETNGPCPSTHPMRTPQVMYEVMWGTQEFNDASLWPVDGSQPFVYSMGDPTGFGSHADYLFGWKGDALQRALDARCNIMYPEDCPLAVQSDDTAMACTQPAVVHEPVDGWLAALPGNNPVSA</sequence>
<dbReference type="Proteomes" id="UP000469558">
    <property type="component" value="Unassembled WGS sequence"/>
</dbReference>
<feature type="domain" description="DUF1996" evidence="2">
    <location>
        <begin position="41"/>
        <end position="295"/>
    </location>
</feature>
<evidence type="ECO:0000256" key="1">
    <source>
        <dbReference type="SAM" id="SignalP"/>
    </source>
</evidence>
<name>A0A8T9C6C0_9HELO</name>
<dbReference type="PANTHER" id="PTHR43662">
    <property type="match status" value="1"/>
</dbReference>
<dbReference type="InterPro" id="IPR018535">
    <property type="entry name" value="DUF1996"/>
</dbReference>
<protein>
    <recommendedName>
        <fullName evidence="2">DUF1996 domain-containing protein</fullName>
    </recommendedName>
</protein>
<comment type="caution">
    <text evidence="3">The sequence shown here is derived from an EMBL/GenBank/DDBJ whole genome shotgun (WGS) entry which is preliminary data.</text>
</comment>
<gene>
    <name evidence="3" type="ORF">LSUE1_G004355</name>
</gene>
<keyword evidence="4" id="KW-1185">Reference proteome</keyword>
<dbReference type="OrthoDB" id="74764at2759"/>
<keyword evidence="1" id="KW-0732">Signal</keyword>